<organism evidence="2">
    <name type="scientific">Loa loa</name>
    <name type="common">Eye worm</name>
    <name type="synonym">Filaria loa</name>
    <dbReference type="NCBI Taxonomy" id="7209"/>
    <lineage>
        <taxon>Eukaryota</taxon>
        <taxon>Metazoa</taxon>
        <taxon>Ecdysozoa</taxon>
        <taxon>Nematoda</taxon>
        <taxon>Chromadorea</taxon>
        <taxon>Rhabditida</taxon>
        <taxon>Spirurina</taxon>
        <taxon>Spiruromorpha</taxon>
        <taxon>Filarioidea</taxon>
        <taxon>Onchocercidae</taxon>
        <taxon>Loa</taxon>
    </lineage>
</organism>
<evidence type="ECO:0000256" key="1">
    <source>
        <dbReference type="SAM" id="MobiDB-lite"/>
    </source>
</evidence>
<evidence type="ECO:0000313" key="2">
    <source>
        <dbReference type="EMBL" id="EFO20592.2"/>
    </source>
</evidence>
<dbReference type="AlphaFoldDB" id="A0A1S0TUT8"/>
<sequence length="71" mass="8081">MFTMAYVKSVMNKSSEHMQSLDEKSPHAENVQEVDQTAPDTVKRETEEFNEGIKRTGEALMNNQMLFKVGS</sequence>
<reference evidence="2" key="1">
    <citation type="submission" date="2012-04" db="EMBL/GenBank/DDBJ databases">
        <title>The Genome Sequence of Loa loa.</title>
        <authorList>
            <consortium name="The Broad Institute Genome Sequencing Platform"/>
            <consortium name="Broad Institute Genome Sequencing Center for Infectious Disease"/>
            <person name="Nutman T.B."/>
            <person name="Fink D.L."/>
            <person name="Russ C."/>
            <person name="Young S."/>
            <person name="Zeng Q."/>
            <person name="Gargeya S."/>
            <person name="Alvarado L."/>
            <person name="Berlin A."/>
            <person name="Chapman S.B."/>
            <person name="Chen Z."/>
            <person name="Freedman E."/>
            <person name="Gellesch M."/>
            <person name="Goldberg J."/>
            <person name="Griggs A."/>
            <person name="Gujja S."/>
            <person name="Heilman E.R."/>
            <person name="Heiman D."/>
            <person name="Howarth C."/>
            <person name="Mehta T."/>
            <person name="Neiman D."/>
            <person name="Pearson M."/>
            <person name="Roberts A."/>
            <person name="Saif S."/>
            <person name="Shea T."/>
            <person name="Shenoy N."/>
            <person name="Sisk P."/>
            <person name="Stolte C."/>
            <person name="Sykes S."/>
            <person name="White J."/>
            <person name="Yandava C."/>
            <person name="Haas B."/>
            <person name="Henn M.R."/>
            <person name="Nusbaum C."/>
            <person name="Birren B."/>
        </authorList>
    </citation>
    <scope>NUCLEOTIDE SEQUENCE [LARGE SCALE GENOMIC DNA]</scope>
</reference>
<gene>
    <name evidence="2" type="ORF">LOAG_07897</name>
</gene>
<dbReference type="GeneID" id="9945322"/>
<proteinExistence type="predicted"/>
<dbReference type="EMBL" id="JH712085">
    <property type="protein sequence ID" value="EFO20592.2"/>
    <property type="molecule type" value="Genomic_DNA"/>
</dbReference>
<dbReference type="CTD" id="9945322"/>
<accession>A0A1S0TUT8</accession>
<dbReference type="RefSeq" id="XP_020302223.1">
    <property type="nucleotide sequence ID" value="XM_020447559.1"/>
</dbReference>
<protein>
    <submittedName>
        <fullName evidence="2">Uncharacterized protein</fullName>
    </submittedName>
</protein>
<dbReference type="OrthoDB" id="10404986at2759"/>
<name>A0A1S0TUT8_LOALO</name>
<feature type="region of interest" description="Disordered" evidence="1">
    <location>
        <begin position="14"/>
        <end position="47"/>
    </location>
</feature>
<feature type="compositionally biased region" description="Basic and acidic residues" evidence="1">
    <location>
        <begin position="14"/>
        <end position="27"/>
    </location>
</feature>
<dbReference type="KEGG" id="loa:LOAG_07897"/>
<dbReference type="InParanoid" id="A0A1S0TUT8"/>